<sequence>MQARVAAIRSVRSLGYAATGRGNDWRLIGQDGGQSIALNDGRSLFLFSDTLLAPLSPTGAESKGFFLSNCAAFSPASSAPLRNAMASLSYIVDDWNKPRELLCGSNAEQALSVRFWPEHGIQVENEVIFFYLGIQQAERGTWGFVETGNGLAKLDLRTGVCSRWSRDGDWRPWPQLPVDCHCGVQLLSKDGYVFVFSTRPAGLEYEAFLARVTPEAIEEPESYSFFTGERGWSAVMTSAAPIARCGSEFSVAYNEYLGCFVMTYIEPHAKQLCLRTAPEPWGPYSDAIRAGIVPHHPEATLVSLGFQHPQFDVDGGRTIYISYSQPHFAQNAMIELCFR</sequence>
<organism evidence="2 3">
    <name type="scientific">Occallatibacter riparius</name>
    <dbReference type="NCBI Taxonomy" id="1002689"/>
    <lineage>
        <taxon>Bacteria</taxon>
        <taxon>Pseudomonadati</taxon>
        <taxon>Acidobacteriota</taxon>
        <taxon>Terriglobia</taxon>
        <taxon>Terriglobales</taxon>
        <taxon>Acidobacteriaceae</taxon>
        <taxon>Occallatibacter</taxon>
    </lineage>
</organism>
<dbReference type="InterPro" id="IPR025442">
    <property type="entry name" value="DUF4185"/>
</dbReference>
<dbReference type="Proteomes" id="UP001059380">
    <property type="component" value="Chromosome"/>
</dbReference>
<reference evidence="2" key="1">
    <citation type="submission" date="2021-04" db="EMBL/GenBank/DDBJ databases">
        <title>Phylogenetic analysis of Acidobacteriaceae.</title>
        <authorList>
            <person name="Qiu L."/>
            <person name="Zhang Q."/>
        </authorList>
    </citation>
    <scope>NUCLEOTIDE SEQUENCE</scope>
    <source>
        <strain evidence="2">DSM 25168</strain>
    </source>
</reference>
<dbReference type="AlphaFoldDB" id="A0A9J7BRN7"/>
<dbReference type="Pfam" id="PF13810">
    <property type="entry name" value="DUF4185"/>
    <property type="match status" value="1"/>
</dbReference>
<dbReference type="EMBL" id="CP093313">
    <property type="protein sequence ID" value="UWZ85515.1"/>
    <property type="molecule type" value="Genomic_DNA"/>
</dbReference>
<keyword evidence="3" id="KW-1185">Reference proteome</keyword>
<proteinExistence type="predicted"/>
<evidence type="ECO:0000313" key="3">
    <source>
        <dbReference type="Proteomes" id="UP001059380"/>
    </source>
</evidence>
<dbReference type="RefSeq" id="WP_260795066.1">
    <property type="nucleotide sequence ID" value="NZ_CP093313.1"/>
</dbReference>
<feature type="domain" description="DUF4185" evidence="1">
    <location>
        <begin position="23"/>
        <end position="325"/>
    </location>
</feature>
<dbReference type="KEGG" id="orp:MOP44_06130"/>
<evidence type="ECO:0000259" key="1">
    <source>
        <dbReference type="Pfam" id="PF13810"/>
    </source>
</evidence>
<accession>A0A9J7BRN7</accession>
<gene>
    <name evidence="2" type="ORF">MOP44_06130</name>
</gene>
<protein>
    <submittedName>
        <fullName evidence="2">DUF4185 domain-containing protein</fullName>
    </submittedName>
</protein>
<evidence type="ECO:0000313" key="2">
    <source>
        <dbReference type="EMBL" id="UWZ85515.1"/>
    </source>
</evidence>
<name>A0A9J7BRN7_9BACT</name>